<evidence type="ECO:0000313" key="3">
    <source>
        <dbReference type="Proteomes" id="UP001304243"/>
    </source>
</evidence>
<keyword evidence="3" id="KW-1185">Reference proteome</keyword>
<evidence type="ECO:0000313" key="2">
    <source>
        <dbReference type="EMBL" id="KAK4521179.1"/>
    </source>
</evidence>
<dbReference type="AlphaFoldDB" id="A0AAN7HQH5"/>
<dbReference type="PANTHER" id="PTHR19446">
    <property type="entry name" value="REVERSE TRANSCRIPTASES"/>
    <property type="match status" value="1"/>
</dbReference>
<feature type="domain" description="Reverse transcriptase" evidence="1">
    <location>
        <begin position="197"/>
        <end position="384"/>
    </location>
</feature>
<organism evidence="2 3">
    <name type="scientific">Mucor velutinosus</name>
    <dbReference type="NCBI Taxonomy" id="708070"/>
    <lineage>
        <taxon>Eukaryota</taxon>
        <taxon>Fungi</taxon>
        <taxon>Fungi incertae sedis</taxon>
        <taxon>Mucoromycota</taxon>
        <taxon>Mucoromycotina</taxon>
        <taxon>Mucoromycetes</taxon>
        <taxon>Mucorales</taxon>
        <taxon>Mucorineae</taxon>
        <taxon>Mucoraceae</taxon>
        <taxon>Mucor</taxon>
    </lineage>
</organism>
<protein>
    <recommendedName>
        <fullName evidence="1">Reverse transcriptase domain-containing protein</fullName>
    </recommendedName>
</protein>
<gene>
    <name evidence="2" type="ORF">ATC70_013124</name>
</gene>
<name>A0AAN7HQH5_9FUNG</name>
<dbReference type="GeneID" id="89956810"/>
<dbReference type="Pfam" id="PF00078">
    <property type="entry name" value="RVT_1"/>
    <property type="match status" value="1"/>
</dbReference>
<sequence length="384" mass="43972">MEDLNWRKQQLHRLLSKRNKMMRHKKTRGLVLQGLDMVNQHIQSLQHSLAEIEILKAGKFWREHGEKSPGFLKRSMVSRENRRSIVELRNLTTGDLCQDQPSISNIATNFYTSLFTPEALDSTALSVIIRNIPGHLKLNSDQQESLMMPIDVEELLTDSKQTRRLSSPGPDGLPYEILYLVMKFPPFHDLIQLVYNEALKKGKSPPSWNESVMCLLYKKGDPTDMKNYRPLSLANSDYKLFTRNVNRRIMEVSSNLISRQQLGFIPGRFIAENGMICQLLMEDAQRKWSIAEQQENNPTFSTLDSDIGLLLDQEKAYDRVNLEYLTKVLRKFGFPRPLIKCISKLMGDNLIRININGHLSTEVAKLRGLKQGGSSLSCTVQLGI</sequence>
<dbReference type="EMBL" id="JASEJX010000006">
    <property type="protein sequence ID" value="KAK4521179.1"/>
    <property type="molecule type" value="Genomic_DNA"/>
</dbReference>
<evidence type="ECO:0000259" key="1">
    <source>
        <dbReference type="PROSITE" id="PS50878"/>
    </source>
</evidence>
<dbReference type="InterPro" id="IPR000477">
    <property type="entry name" value="RT_dom"/>
</dbReference>
<accession>A0AAN7HQH5</accession>
<dbReference type="RefSeq" id="XP_064687845.1">
    <property type="nucleotide sequence ID" value="XM_064832290.1"/>
</dbReference>
<dbReference type="Proteomes" id="UP001304243">
    <property type="component" value="Unassembled WGS sequence"/>
</dbReference>
<comment type="caution">
    <text evidence="2">The sequence shown here is derived from an EMBL/GenBank/DDBJ whole genome shotgun (WGS) entry which is preliminary data.</text>
</comment>
<reference evidence="2 3" key="1">
    <citation type="submission" date="2022-11" db="EMBL/GenBank/DDBJ databases">
        <title>Mucor velutinosus strain NIH1002 WGS.</title>
        <authorList>
            <person name="Subramanian P."/>
            <person name="Mullikin J.C."/>
            <person name="Segre J.A."/>
            <person name="Zelazny A.M."/>
        </authorList>
    </citation>
    <scope>NUCLEOTIDE SEQUENCE [LARGE SCALE GENOMIC DNA]</scope>
    <source>
        <strain evidence="2 3">NIH1002</strain>
    </source>
</reference>
<proteinExistence type="predicted"/>
<dbReference type="PROSITE" id="PS50878">
    <property type="entry name" value="RT_POL"/>
    <property type="match status" value="1"/>
</dbReference>